<proteinExistence type="predicted"/>
<dbReference type="EMBL" id="FLUP01000001">
    <property type="protein sequence ID" value="SBV90608.1"/>
    <property type="molecule type" value="Genomic_DNA"/>
</dbReference>
<organism evidence="1">
    <name type="scientific">uncultured Desulfovibrio sp</name>
    <dbReference type="NCBI Taxonomy" id="167968"/>
    <lineage>
        <taxon>Bacteria</taxon>
        <taxon>Pseudomonadati</taxon>
        <taxon>Thermodesulfobacteriota</taxon>
        <taxon>Desulfovibrionia</taxon>
        <taxon>Desulfovibrionales</taxon>
        <taxon>Desulfovibrionaceae</taxon>
        <taxon>Desulfovibrio</taxon>
        <taxon>environmental samples</taxon>
    </lineage>
</organism>
<sequence length="90" mass="10032">MQSPLSPTKRVRKGAFCAISAGHPALLFKTELLHTAHRHDFFVSDRNTIVSLYTQSQYAVSQPVLAGEVQWTFLKRCLPGAAYVNSRLSL</sequence>
<evidence type="ECO:0000313" key="1">
    <source>
        <dbReference type="EMBL" id="SBV90608.1"/>
    </source>
</evidence>
<protein>
    <submittedName>
        <fullName evidence="1">Uncharacterized protein</fullName>
    </submittedName>
</protein>
<name>A0A212ITR4_9BACT</name>
<dbReference type="AlphaFoldDB" id="A0A212ITR4"/>
<reference evidence="1" key="1">
    <citation type="submission" date="2016-04" db="EMBL/GenBank/DDBJ databases">
        <authorList>
            <person name="Evans L.H."/>
            <person name="Alamgir A."/>
            <person name="Owens N."/>
            <person name="Weber N.D."/>
            <person name="Virtaneva K."/>
            <person name="Barbian K."/>
            <person name="Babar A."/>
            <person name="Rosenke K."/>
        </authorList>
    </citation>
    <scope>NUCLEOTIDE SEQUENCE</scope>
    <source>
        <strain evidence="1">92-2</strain>
    </source>
</reference>
<accession>A0A212ITR4</accession>
<gene>
    <name evidence="1" type="ORF">KM92DES2_10021</name>
</gene>